<dbReference type="GO" id="GO:0003724">
    <property type="term" value="F:RNA helicase activity"/>
    <property type="evidence" value="ECO:0007669"/>
    <property type="project" value="UniProtKB-EC"/>
</dbReference>
<dbReference type="InterPro" id="IPR011545">
    <property type="entry name" value="DEAD/DEAH_box_helicase_dom"/>
</dbReference>
<dbReference type="InterPro" id="IPR001650">
    <property type="entry name" value="Helicase_C-like"/>
</dbReference>
<dbReference type="Pfam" id="PF00271">
    <property type="entry name" value="Helicase_C"/>
    <property type="match status" value="1"/>
</dbReference>
<evidence type="ECO:0000256" key="4">
    <source>
        <dbReference type="ARBA" id="ARBA00022806"/>
    </source>
</evidence>
<dbReference type="PROSITE" id="PS51194">
    <property type="entry name" value="HELICASE_CTER"/>
    <property type="match status" value="1"/>
</dbReference>
<evidence type="ECO:0000256" key="2">
    <source>
        <dbReference type="ARBA" id="ARBA00022741"/>
    </source>
</evidence>
<evidence type="ECO:0000256" key="7">
    <source>
        <dbReference type="SAM" id="MobiDB-lite"/>
    </source>
</evidence>
<protein>
    <recommendedName>
        <fullName evidence="1">RNA helicase</fullName>
        <ecNumber evidence="1">3.6.4.13</ecNumber>
    </recommendedName>
</protein>
<dbReference type="EC" id="3.6.4.13" evidence="1"/>
<dbReference type="Gene3D" id="3.40.50.300">
    <property type="entry name" value="P-loop containing nucleotide triphosphate hydrolases"/>
    <property type="match status" value="2"/>
</dbReference>
<reference evidence="10 11" key="1">
    <citation type="submission" date="2019-01" db="EMBL/GenBank/DDBJ databases">
        <title>Draft genome sequence of Psathyrella aberdarensis IHI B618.</title>
        <authorList>
            <person name="Buettner E."/>
            <person name="Kellner H."/>
        </authorList>
    </citation>
    <scope>NUCLEOTIDE SEQUENCE [LARGE SCALE GENOMIC DNA]</scope>
    <source>
        <strain evidence="10 11">IHI B618</strain>
    </source>
</reference>
<dbReference type="PROSITE" id="PS51192">
    <property type="entry name" value="HELICASE_ATP_BIND_1"/>
    <property type="match status" value="1"/>
</dbReference>
<evidence type="ECO:0000313" key="11">
    <source>
        <dbReference type="Proteomes" id="UP000290288"/>
    </source>
</evidence>
<dbReference type="SUPFAM" id="SSF52540">
    <property type="entry name" value="P-loop containing nucleoside triphosphate hydrolases"/>
    <property type="match status" value="1"/>
</dbReference>
<gene>
    <name evidence="10" type="ORF">EST38_g10526</name>
</gene>
<evidence type="ECO:0000256" key="3">
    <source>
        <dbReference type="ARBA" id="ARBA00022801"/>
    </source>
</evidence>
<comment type="catalytic activity">
    <reaction evidence="6">
        <text>ATP + H2O = ADP + phosphate + H(+)</text>
        <dbReference type="Rhea" id="RHEA:13065"/>
        <dbReference type="ChEBI" id="CHEBI:15377"/>
        <dbReference type="ChEBI" id="CHEBI:15378"/>
        <dbReference type="ChEBI" id="CHEBI:30616"/>
        <dbReference type="ChEBI" id="CHEBI:43474"/>
        <dbReference type="ChEBI" id="CHEBI:456216"/>
        <dbReference type="EC" id="3.6.4.13"/>
    </reaction>
</comment>
<evidence type="ECO:0000256" key="1">
    <source>
        <dbReference type="ARBA" id="ARBA00012552"/>
    </source>
</evidence>
<comment type="caution">
    <text evidence="10">The sequence shown here is derived from an EMBL/GenBank/DDBJ whole genome shotgun (WGS) entry which is preliminary data.</text>
</comment>
<evidence type="ECO:0000256" key="5">
    <source>
        <dbReference type="ARBA" id="ARBA00022840"/>
    </source>
</evidence>
<dbReference type="InterPro" id="IPR014001">
    <property type="entry name" value="Helicase_ATP-bd"/>
</dbReference>
<dbReference type="GO" id="GO:0005524">
    <property type="term" value="F:ATP binding"/>
    <property type="evidence" value="ECO:0007669"/>
    <property type="project" value="UniProtKB-KW"/>
</dbReference>
<dbReference type="OrthoDB" id="10256233at2759"/>
<organism evidence="10 11">
    <name type="scientific">Candolleomyces aberdarensis</name>
    <dbReference type="NCBI Taxonomy" id="2316362"/>
    <lineage>
        <taxon>Eukaryota</taxon>
        <taxon>Fungi</taxon>
        <taxon>Dikarya</taxon>
        <taxon>Basidiomycota</taxon>
        <taxon>Agaricomycotina</taxon>
        <taxon>Agaricomycetes</taxon>
        <taxon>Agaricomycetidae</taxon>
        <taxon>Agaricales</taxon>
        <taxon>Agaricineae</taxon>
        <taxon>Psathyrellaceae</taxon>
        <taxon>Candolleomyces</taxon>
    </lineage>
</organism>
<accession>A0A4Q2DAG2</accession>
<dbReference type="AlphaFoldDB" id="A0A4Q2DAG2"/>
<dbReference type="InterPro" id="IPR027417">
    <property type="entry name" value="P-loop_NTPase"/>
</dbReference>
<dbReference type="Pfam" id="PF00270">
    <property type="entry name" value="DEAD"/>
    <property type="match status" value="1"/>
</dbReference>
<sequence>MQARLIPAILEGKDVLLKDRTGSGKSFGLVLALLNKPRLVSKDERRQNKRHITSLVIVPHRELAYQLLHWIERMVNVGEHAPPLSSIAQVLVRDGRMHLDTGLQTLQKESPHVLIGTPQAIMDVYEAHPKVLQLDTLSSVVVDEVDYLIETLARKDPGKSFKRAIEKAKRKLQAHPGTTRQLLDVIYARRREVNARRQDEPGLEIARRRNGQPSSTPMPPSPQLVVSSATLRTHLRNYLYDESGWLDKDNVVKISGTGAKPAEEVQANDGTRKEGQNASVEHSVLLVSEQRVRNIPGSATGASSVPSLGEEAVNGETGACKSVNEADDIDPGLIQKYSTTASPYNPSMMETVAAAFALDVPSIALLVLPSSAPVQRAVWELRELGVDAHGLDLESSANGRSYLASGGGAETSRANPVLLVSTLATTRGLDLPALSHVFIYGLPEGDRVNGKAVDAYVHISGRVGRFGRPGKVVSVVEEKESESDSDESASGEKMARILRAVGVGPVQFAAFA</sequence>
<keyword evidence="4" id="KW-0347">Helicase</keyword>
<dbReference type="SMART" id="SM00490">
    <property type="entry name" value="HELICc"/>
    <property type="match status" value="1"/>
</dbReference>
<evidence type="ECO:0000256" key="6">
    <source>
        <dbReference type="ARBA" id="ARBA00047984"/>
    </source>
</evidence>
<evidence type="ECO:0000259" key="9">
    <source>
        <dbReference type="PROSITE" id="PS51194"/>
    </source>
</evidence>
<dbReference type="GO" id="GO:0003676">
    <property type="term" value="F:nucleic acid binding"/>
    <property type="evidence" value="ECO:0007669"/>
    <property type="project" value="InterPro"/>
</dbReference>
<dbReference type="Proteomes" id="UP000290288">
    <property type="component" value="Unassembled WGS sequence"/>
</dbReference>
<name>A0A4Q2DAG2_9AGAR</name>
<feature type="domain" description="Helicase ATP-binding" evidence="8">
    <location>
        <begin position="6"/>
        <end position="249"/>
    </location>
</feature>
<dbReference type="PANTHER" id="PTHR47960">
    <property type="entry name" value="DEAD-BOX ATP-DEPENDENT RNA HELICASE 50"/>
    <property type="match status" value="1"/>
</dbReference>
<dbReference type="STRING" id="2316362.A0A4Q2DAG2"/>
<keyword evidence="11" id="KW-1185">Reference proteome</keyword>
<keyword evidence="5" id="KW-0067">ATP-binding</keyword>
<keyword evidence="3" id="KW-0378">Hydrolase</keyword>
<proteinExistence type="predicted"/>
<evidence type="ECO:0000259" key="8">
    <source>
        <dbReference type="PROSITE" id="PS51192"/>
    </source>
</evidence>
<keyword evidence="2" id="KW-0547">Nucleotide-binding</keyword>
<feature type="region of interest" description="Disordered" evidence="7">
    <location>
        <begin position="196"/>
        <end position="223"/>
    </location>
</feature>
<dbReference type="GO" id="GO:0016787">
    <property type="term" value="F:hydrolase activity"/>
    <property type="evidence" value="ECO:0007669"/>
    <property type="project" value="UniProtKB-KW"/>
</dbReference>
<dbReference type="SMART" id="SM00487">
    <property type="entry name" value="DEXDc"/>
    <property type="match status" value="1"/>
</dbReference>
<feature type="domain" description="Helicase C-terminal" evidence="9">
    <location>
        <begin position="352"/>
        <end position="512"/>
    </location>
</feature>
<evidence type="ECO:0000313" key="10">
    <source>
        <dbReference type="EMBL" id="RXW15325.1"/>
    </source>
</evidence>
<dbReference type="EMBL" id="SDEE01000566">
    <property type="protein sequence ID" value="RXW15325.1"/>
    <property type="molecule type" value="Genomic_DNA"/>
</dbReference>